<dbReference type="EMBL" id="JBHRSW010000014">
    <property type="protein sequence ID" value="MFC3121668.1"/>
    <property type="molecule type" value="Genomic_DNA"/>
</dbReference>
<evidence type="ECO:0000313" key="1">
    <source>
        <dbReference type="EMBL" id="MFC3121668.1"/>
    </source>
</evidence>
<dbReference type="InterPro" id="IPR021363">
    <property type="entry name" value="DUF2835"/>
</dbReference>
<reference evidence="2" key="1">
    <citation type="journal article" date="2019" name="Int. J. Syst. Evol. Microbiol.">
        <title>The Global Catalogue of Microorganisms (GCM) 10K type strain sequencing project: providing services to taxonomists for standard genome sequencing and annotation.</title>
        <authorList>
            <consortium name="The Broad Institute Genomics Platform"/>
            <consortium name="The Broad Institute Genome Sequencing Center for Infectious Disease"/>
            <person name="Wu L."/>
            <person name="Ma J."/>
        </authorList>
    </citation>
    <scope>NUCLEOTIDE SEQUENCE [LARGE SCALE GENOMIC DNA]</scope>
    <source>
        <strain evidence="2">KCTC 52473</strain>
    </source>
</reference>
<dbReference type="Pfam" id="PF11197">
    <property type="entry name" value="DUF2835"/>
    <property type="match status" value="1"/>
</dbReference>
<sequence>MNKRYTFNINMPYAKCQELYNVDIKYIVVEDLNGKRIQLLKKHILRFLSPSGIHGVFTLEVDQNNSFKSIEKNA</sequence>
<keyword evidence="2" id="KW-1185">Reference proteome</keyword>
<protein>
    <submittedName>
        <fullName evidence="1">DUF2835 family protein</fullName>
    </submittedName>
</protein>
<evidence type="ECO:0000313" key="2">
    <source>
        <dbReference type="Proteomes" id="UP001595478"/>
    </source>
</evidence>
<dbReference type="RefSeq" id="WP_376919803.1">
    <property type="nucleotide sequence ID" value="NZ_JBHRSW010000014.1"/>
</dbReference>
<gene>
    <name evidence="1" type="ORF">ACFOHL_08545</name>
</gene>
<accession>A0ABV7FMW7</accession>
<dbReference type="Proteomes" id="UP001595478">
    <property type="component" value="Unassembled WGS sequence"/>
</dbReference>
<name>A0ABV7FMW7_9ALTE</name>
<proteinExistence type="predicted"/>
<comment type="caution">
    <text evidence="1">The sequence shown here is derived from an EMBL/GenBank/DDBJ whole genome shotgun (WGS) entry which is preliminary data.</text>
</comment>
<organism evidence="1 2">
    <name type="scientific">Agaribacter flavus</name>
    <dbReference type="NCBI Taxonomy" id="1902781"/>
    <lineage>
        <taxon>Bacteria</taxon>
        <taxon>Pseudomonadati</taxon>
        <taxon>Pseudomonadota</taxon>
        <taxon>Gammaproteobacteria</taxon>
        <taxon>Alteromonadales</taxon>
        <taxon>Alteromonadaceae</taxon>
        <taxon>Agaribacter</taxon>
    </lineage>
</organism>